<keyword evidence="1" id="KW-0472">Membrane</keyword>
<keyword evidence="1" id="KW-0812">Transmembrane</keyword>
<reference evidence="2 3" key="1">
    <citation type="submission" date="2022-04" db="EMBL/GenBank/DDBJ databases">
        <title>Positive selection, recombination, and allopatry shape intraspecific diversity of widespread and dominant cyanobacteria.</title>
        <authorList>
            <person name="Wei J."/>
            <person name="Shu W."/>
            <person name="Hu C."/>
        </authorList>
    </citation>
    <scope>NUCLEOTIDE SEQUENCE [LARGE SCALE GENOMIC DNA]</scope>
    <source>
        <strain evidence="2 3">GB2-A4</strain>
    </source>
</reference>
<evidence type="ECO:0000313" key="2">
    <source>
        <dbReference type="EMBL" id="MEP0817849.1"/>
    </source>
</evidence>
<protein>
    <recommendedName>
        <fullName evidence="4">SPOR domain-containing protein</fullName>
    </recommendedName>
</protein>
<organism evidence="2 3">
    <name type="scientific">Trichocoleus desertorum GB2-A4</name>
    <dbReference type="NCBI Taxonomy" id="2933944"/>
    <lineage>
        <taxon>Bacteria</taxon>
        <taxon>Bacillati</taxon>
        <taxon>Cyanobacteriota</taxon>
        <taxon>Cyanophyceae</taxon>
        <taxon>Leptolyngbyales</taxon>
        <taxon>Trichocoleusaceae</taxon>
        <taxon>Trichocoleus</taxon>
    </lineage>
</organism>
<evidence type="ECO:0008006" key="4">
    <source>
        <dbReference type="Google" id="ProtNLM"/>
    </source>
</evidence>
<feature type="transmembrane region" description="Helical" evidence="1">
    <location>
        <begin position="47"/>
        <end position="70"/>
    </location>
</feature>
<accession>A0ABV0J888</accession>
<dbReference type="Proteomes" id="UP001464891">
    <property type="component" value="Unassembled WGS sequence"/>
</dbReference>
<evidence type="ECO:0000313" key="3">
    <source>
        <dbReference type="Proteomes" id="UP001464891"/>
    </source>
</evidence>
<proteinExistence type="predicted"/>
<name>A0ABV0J888_9CYAN</name>
<sequence>MNETANSPNLEKIASLEQQNAELRQELKTLTEEIYPYRLYVEARNKLSGLMVGLVTVVGLFGFVSVQALVQEIEQHIKEKEIQNISRDVKDGLIVNEDFREKISTDTREAIKQEVLRDQVFKDRIAKEVITSLNQDQAFQDKVAKATIDNPRIQSLIEESVRASLLPVATKAQQAATTESGSQFAQALTQSYEDKRYFVIAASSLRAKDVQNELSRVQKLVGESFNQQFPNARTCVPKASNSRHALVVGSNLSFSEAEALKKKAIANKFQTDTYVLPANKIFFNCS</sequence>
<gene>
    <name evidence="2" type="ORF">NC998_12165</name>
</gene>
<dbReference type="RefSeq" id="WP_190434723.1">
    <property type="nucleotide sequence ID" value="NZ_JAMPKM010000006.1"/>
</dbReference>
<dbReference type="EMBL" id="JAMPKM010000006">
    <property type="protein sequence ID" value="MEP0817849.1"/>
    <property type="molecule type" value="Genomic_DNA"/>
</dbReference>
<keyword evidence="3" id="KW-1185">Reference proteome</keyword>
<keyword evidence="1" id="KW-1133">Transmembrane helix</keyword>
<comment type="caution">
    <text evidence="2">The sequence shown here is derived from an EMBL/GenBank/DDBJ whole genome shotgun (WGS) entry which is preliminary data.</text>
</comment>
<evidence type="ECO:0000256" key="1">
    <source>
        <dbReference type="SAM" id="Phobius"/>
    </source>
</evidence>